<organism evidence="2 3">
    <name type="scientific">Methanosarcina barkeri 3</name>
    <dbReference type="NCBI Taxonomy" id="1434107"/>
    <lineage>
        <taxon>Archaea</taxon>
        <taxon>Methanobacteriati</taxon>
        <taxon>Methanobacteriota</taxon>
        <taxon>Stenosarchaea group</taxon>
        <taxon>Methanomicrobia</taxon>
        <taxon>Methanosarcinales</taxon>
        <taxon>Methanosarcinaceae</taxon>
        <taxon>Methanosarcina</taxon>
    </lineage>
</organism>
<dbReference type="InterPro" id="IPR004843">
    <property type="entry name" value="Calcineurin-like_PHP"/>
</dbReference>
<accession>A0A0E3SMV0</accession>
<dbReference type="GO" id="GO:0016787">
    <property type="term" value="F:hydrolase activity"/>
    <property type="evidence" value="ECO:0007669"/>
    <property type="project" value="InterPro"/>
</dbReference>
<dbReference type="SUPFAM" id="SSF56300">
    <property type="entry name" value="Metallo-dependent phosphatases"/>
    <property type="match status" value="1"/>
</dbReference>
<proteinExistence type="predicted"/>
<dbReference type="CDD" id="cd07391">
    <property type="entry name" value="MPP_PF1019"/>
    <property type="match status" value="1"/>
</dbReference>
<dbReference type="Gene3D" id="3.60.21.10">
    <property type="match status" value="1"/>
</dbReference>
<evidence type="ECO:0000313" key="2">
    <source>
        <dbReference type="EMBL" id="AKB82368.1"/>
    </source>
</evidence>
<evidence type="ECO:0000259" key="1">
    <source>
        <dbReference type="Pfam" id="PF00149"/>
    </source>
</evidence>
<keyword evidence="3" id="KW-1185">Reference proteome</keyword>
<feature type="domain" description="Calcineurin-like phosphoesterase" evidence="1">
    <location>
        <begin position="39"/>
        <end position="209"/>
    </location>
</feature>
<dbReference type="PATRIC" id="fig|1434107.4.peg.2305"/>
<dbReference type="EMBL" id="CP009517">
    <property type="protein sequence ID" value="AKB82368.1"/>
    <property type="molecule type" value="Genomic_DNA"/>
</dbReference>
<dbReference type="HOGENOM" id="CLU_075478_0_0_2"/>
<dbReference type="Proteomes" id="UP000033066">
    <property type="component" value="Chromosome"/>
</dbReference>
<dbReference type="Pfam" id="PF00149">
    <property type="entry name" value="Metallophos"/>
    <property type="match status" value="1"/>
</dbReference>
<dbReference type="AlphaFoldDB" id="A0A0E3SMV0"/>
<dbReference type="InterPro" id="IPR029052">
    <property type="entry name" value="Metallo-depent_PP-like"/>
</dbReference>
<reference evidence="2" key="1">
    <citation type="submission" date="2014-07" db="EMBL/GenBank/DDBJ databases">
        <title>Methanogenic archaea and the global carbon cycle.</title>
        <authorList>
            <person name="Henriksen J.R."/>
            <person name="Luke J."/>
            <person name="Reinhart S."/>
            <person name="Benedict M.N."/>
            <person name="Youngblut N.D."/>
            <person name="Metcalf M.E."/>
            <person name="Whitaker R.J."/>
            <person name="Metcalf W.W."/>
        </authorList>
    </citation>
    <scope>NUCLEOTIDE SEQUENCE [LARGE SCALE GENOMIC DNA]</scope>
    <source>
        <strain evidence="2">3</strain>
    </source>
</reference>
<gene>
    <name evidence="2" type="ORF">MSBR3_1790</name>
</gene>
<name>A0A0E3SMV0_METBA</name>
<sequence>MSDIYFQILKNNLLSTMPPEITPIIEEPALIVTNSETSLVVADIHLGIEWDLYRSGINLPSQTKRRLDRLLGYIQENSPDRVILLGDVKHNVPQVSWQEKDEIPCFLETLAEHTHVDIIPGNHDGGLELLFNRQKDITVHSSRGALIDGVGYFHGHTWPAPEILAASYVVTAHNHPTVRFTDAFGYSIVEPAWIRTKFNLEVLKGHFGNLNFDNPAQWADPELFVMPAFNELCGGIPFNESTQEELLGPAFSSGGIKLEASEVYLLDGTRLGLLRNIRKLQYTRVRNKNMDRRRKSSKGST</sequence>
<protein>
    <submittedName>
        <fullName evidence="2">Phosphoesterase</fullName>
    </submittedName>
</protein>
<evidence type="ECO:0000313" key="3">
    <source>
        <dbReference type="Proteomes" id="UP000033066"/>
    </source>
</evidence>
<dbReference type="PANTHER" id="PTHR39323:SF1">
    <property type="entry name" value="BLR1149 PROTEIN"/>
    <property type="match status" value="1"/>
</dbReference>
<dbReference type="KEGG" id="mbak:MSBR3_1790"/>
<dbReference type="PANTHER" id="PTHR39323">
    <property type="entry name" value="BLR1149 PROTEIN"/>
    <property type="match status" value="1"/>
</dbReference>
<dbReference type="STRING" id="1434107.MSBR3_1790"/>